<dbReference type="Proteomes" id="UP000424673">
    <property type="component" value="Chromosome"/>
</dbReference>
<dbReference type="EMBL" id="CP044328">
    <property type="protein sequence ID" value="QGM94982.1"/>
    <property type="molecule type" value="Genomic_DNA"/>
</dbReference>
<name>A0ABX6EKQ9_9HYPH</name>
<proteinExistence type="predicted"/>
<dbReference type="InterPro" id="IPR011690">
    <property type="entry name" value="P_starv_induced_PsiF"/>
</dbReference>
<accession>A0ABX6EKQ9</accession>
<dbReference type="RefSeq" id="WP_018409027.1">
    <property type="nucleotide sequence ID" value="NZ_CP044328.1"/>
</dbReference>
<evidence type="ECO:0000313" key="3">
    <source>
        <dbReference type="Proteomes" id="UP000424673"/>
    </source>
</evidence>
<feature type="signal peptide" evidence="1">
    <location>
        <begin position="1"/>
        <end position="23"/>
    </location>
</feature>
<evidence type="ECO:0000256" key="1">
    <source>
        <dbReference type="SAM" id="SignalP"/>
    </source>
</evidence>
<reference evidence="2 3" key="2">
    <citation type="journal article" date="2021" name="AMB Express">
        <title>Isolation and characterisation of Methylocystis spp. for poly-3-hydroxybutyrate production using waste methane feedstocks.</title>
        <authorList>
            <person name="Rumah B.L."/>
            <person name="Stead C.E."/>
            <person name="Claxton Stevens B.H."/>
            <person name="Minton N.P."/>
            <person name="Grosse-Honebrink A."/>
            <person name="Zhang Y."/>
        </authorList>
    </citation>
    <scope>NUCLEOTIDE SEQUENCE [LARGE SCALE GENOMIC DNA]</scope>
    <source>
        <strain evidence="2 3">BRCS1</strain>
    </source>
</reference>
<protein>
    <recommendedName>
        <fullName evidence="4">PsiF repeat-containing protein</fullName>
    </recommendedName>
</protein>
<evidence type="ECO:0000313" key="2">
    <source>
        <dbReference type="EMBL" id="QGM94982.1"/>
    </source>
</evidence>
<feature type="chain" id="PRO_5046601583" description="PsiF repeat-containing protein" evidence="1">
    <location>
        <begin position="24"/>
        <end position="94"/>
    </location>
</feature>
<reference evidence="3" key="1">
    <citation type="submission" date="2019-09" db="EMBL/GenBank/DDBJ databases">
        <title>Isolation and complete genome sequencing of Methylocystis species.</title>
        <authorList>
            <person name="Rumah B.L."/>
            <person name="Stead C.E."/>
            <person name="Stevens B.C."/>
            <person name="Minton N.P."/>
            <person name="Grosse-Honebrink A."/>
            <person name="Zhang Y."/>
        </authorList>
    </citation>
    <scope>NUCLEOTIDE SEQUENCE [LARGE SCALE GENOMIC DNA]</scope>
    <source>
        <strain evidence="3">BRCS1</strain>
    </source>
</reference>
<organism evidence="2 3">
    <name type="scientific">Methylocystis rosea</name>
    <dbReference type="NCBI Taxonomy" id="173366"/>
    <lineage>
        <taxon>Bacteria</taxon>
        <taxon>Pseudomonadati</taxon>
        <taxon>Pseudomonadota</taxon>
        <taxon>Alphaproteobacteria</taxon>
        <taxon>Hyphomicrobiales</taxon>
        <taxon>Methylocystaceae</taxon>
        <taxon>Methylocystis</taxon>
    </lineage>
</organism>
<dbReference type="Pfam" id="PF07769">
    <property type="entry name" value="PsiF_repeat"/>
    <property type="match status" value="1"/>
</dbReference>
<evidence type="ECO:0008006" key="4">
    <source>
        <dbReference type="Google" id="ProtNLM"/>
    </source>
</evidence>
<sequence>MSGRILTASICVVGALISVAAFAQTTPAGPDCAAQATEKKLHGAALKSFMRRCDRDAAASACDVAATEKKLSGAARTSFTKKCVRDAAAKPSVH</sequence>
<gene>
    <name evidence="2" type="ORF">F7D13_13640</name>
</gene>
<keyword evidence="1" id="KW-0732">Signal</keyword>
<keyword evidence="3" id="KW-1185">Reference proteome</keyword>